<comment type="caution">
    <text evidence="1">The sequence shown here is derived from an EMBL/GenBank/DDBJ whole genome shotgun (WGS) entry which is preliminary data.</text>
</comment>
<dbReference type="EMBL" id="JPOS01000039">
    <property type="protein sequence ID" value="KGE86852.1"/>
    <property type="molecule type" value="Genomic_DNA"/>
</dbReference>
<keyword evidence="2" id="KW-1185">Reference proteome</keyword>
<evidence type="ECO:0008006" key="3">
    <source>
        <dbReference type="Google" id="ProtNLM"/>
    </source>
</evidence>
<dbReference type="AlphaFoldDB" id="A0A098S6X1"/>
<accession>A0A098S6X1</accession>
<dbReference type="OrthoDB" id="1492958at2"/>
<dbReference type="RefSeq" id="WP_044223342.1">
    <property type="nucleotide sequence ID" value="NZ_JBKAGJ010000009.1"/>
</dbReference>
<sequence length="150" mass="18087">MRTLQFIVALAIITTTFSCSDYARLERKEDRLIGAWEFDKAFYRGHGQIFRDNVIDQFNGDIIEFYEDYTAIYDDYSEGIVYAGEWELFFDRQWEGDDTDIEFFLDMYFFEPYGQESFAYFTCVNLITRNKLHVQARTRHGLYTFKLRRL</sequence>
<dbReference type="PROSITE" id="PS51257">
    <property type="entry name" value="PROKAR_LIPOPROTEIN"/>
    <property type="match status" value="1"/>
</dbReference>
<gene>
    <name evidence="1" type="ORF">IX84_17445</name>
</gene>
<proteinExistence type="predicted"/>
<dbReference type="Proteomes" id="UP000029736">
    <property type="component" value="Unassembled WGS sequence"/>
</dbReference>
<protein>
    <recommendedName>
        <fullName evidence="3">Lipocalin-like domain-containing protein</fullName>
    </recommendedName>
</protein>
<organism evidence="1 2">
    <name type="scientific">Phaeodactylibacter xiamenensis</name>
    <dbReference type="NCBI Taxonomy" id="1524460"/>
    <lineage>
        <taxon>Bacteria</taxon>
        <taxon>Pseudomonadati</taxon>
        <taxon>Bacteroidota</taxon>
        <taxon>Saprospiria</taxon>
        <taxon>Saprospirales</taxon>
        <taxon>Haliscomenobacteraceae</taxon>
        <taxon>Phaeodactylibacter</taxon>
    </lineage>
</organism>
<reference evidence="1 2" key="1">
    <citation type="journal article" date="2014" name="Int. J. Syst. Evol. Microbiol.">
        <title>Phaeodactylibacter xiamenensis gen. nov., sp. nov., a member of the family Saprospiraceae isolated from the marine alga Phaeodactylum tricornutum.</title>
        <authorList>
            <person name="Chen Z.Jr."/>
            <person name="Lei X."/>
            <person name="Lai Q."/>
            <person name="Li Y."/>
            <person name="Zhang B."/>
            <person name="Zhang J."/>
            <person name="Zhang H."/>
            <person name="Yang L."/>
            <person name="Zheng W."/>
            <person name="Tian Y."/>
            <person name="Yu Z."/>
            <person name="Xu H.Jr."/>
            <person name="Zheng T."/>
        </authorList>
    </citation>
    <scope>NUCLEOTIDE SEQUENCE [LARGE SCALE GENOMIC DNA]</scope>
    <source>
        <strain evidence="1 2">KD52</strain>
    </source>
</reference>
<evidence type="ECO:0000313" key="2">
    <source>
        <dbReference type="Proteomes" id="UP000029736"/>
    </source>
</evidence>
<name>A0A098S6X1_9BACT</name>
<evidence type="ECO:0000313" key="1">
    <source>
        <dbReference type="EMBL" id="KGE86852.1"/>
    </source>
</evidence>